<evidence type="ECO:0000313" key="2">
    <source>
        <dbReference type="Proteomes" id="UP000556329"/>
    </source>
</evidence>
<gene>
    <name evidence="1" type="ORF">HNQ71_000552</name>
</gene>
<reference evidence="1 2" key="1">
    <citation type="submission" date="2020-08" db="EMBL/GenBank/DDBJ databases">
        <title>Genomic Encyclopedia of Type Strains, Phase IV (KMG-IV): sequencing the most valuable type-strain genomes for metagenomic binning, comparative biology and taxonomic classification.</title>
        <authorList>
            <person name="Goeker M."/>
        </authorList>
    </citation>
    <scope>NUCLEOTIDE SEQUENCE [LARGE SCALE GENOMIC DNA]</scope>
    <source>
        <strain evidence="1 2">DSM 100039</strain>
    </source>
</reference>
<dbReference type="AlphaFoldDB" id="A0A841P4W5"/>
<dbReference type="Proteomes" id="UP000556329">
    <property type="component" value="Unassembled WGS sequence"/>
</dbReference>
<comment type="caution">
    <text evidence="1">The sequence shown here is derived from an EMBL/GenBank/DDBJ whole genome shotgun (WGS) entry which is preliminary data.</text>
</comment>
<organism evidence="1 2">
    <name type="scientific">Mesorhizobium sangaii</name>
    <dbReference type="NCBI Taxonomy" id="505389"/>
    <lineage>
        <taxon>Bacteria</taxon>
        <taxon>Pseudomonadati</taxon>
        <taxon>Pseudomonadota</taxon>
        <taxon>Alphaproteobacteria</taxon>
        <taxon>Hyphomicrobiales</taxon>
        <taxon>Phyllobacteriaceae</taxon>
        <taxon>Mesorhizobium</taxon>
    </lineage>
</organism>
<protein>
    <submittedName>
        <fullName evidence="1">Uncharacterized protein</fullName>
    </submittedName>
</protein>
<proteinExistence type="predicted"/>
<keyword evidence="2" id="KW-1185">Reference proteome</keyword>
<dbReference type="EMBL" id="JACHEF010000001">
    <property type="protein sequence ID" value="MBB6407908.1"/>
    <property type="molecule type" value="Genomic_DNA"/>
</dbReference>
<sequence>MEGQAVPGLFHFARLAAESALRVGLNVLRDAPEI</sequence>
<accession>A0A841P4W5</accession>
<evidence type="ECO:0000313" key="1">
    <source>
        <dbReference type="EMBL" id="MBB6407908.1"/>
    </source>
</evidence>
<name>A0A841P4W5_9HYPH</name>